<dbReference type="Pfam" id="PF08314">
    <property type="entry name" value="Sec39"/>
    <property type="match status" value="1"/>
</dbReference>
<evidence type="ECO:0000313" key="7">
    <source>
        <dbReference type="EMBL" id="KAJ8498687.1"/>
    </source>
</evidence>
<dbReference type="GO" id="GO:0006890">
    <property type="term" value="P:retrograde vesicle-mediated transport, Golgi to endoplasmic reticulum"/>
    <property type="evidence" value="ECO:0007669"/>
    <property type="project" value="InterPro"/>
</dbReference>
<comment type="caution">
    <text evidence="7">The sequence shown here is derived from an EMBL/GenBank/DDBJ whole genome shotgun (WGS) entry which is preliminary data.</text>
</comment>
<keyword evidence="3" id="KW-0256">Endoplasmic reticulum</keyword>
<protein>
    <recommendedName>
        <fullName evidence="6">Sec39 domain-containing protein</fullName>
    </recommendedName>
</protein>
<dbReference type="GO" id="GO:0070939">
    <property type="term" value="C:Dsl1/NZR complex"/>
    <property type="evidence" value="ECO:0007669"/>
    <property type="project" value="TreeGrafter"/>
</dbReference>
<reference evidence="7 8" key="1">
    <citation type="submission" date="2022-12" db="EMBL/GenBank/DDBJ databases">
        <title>Chromosome-scale assembly of the Ensete ventricosum genome.</title>
        <authorList>
            <person name="Dussert Y."/>
            <person name="Stocks J."/>
            <person name="Wendawek A."/>
            <person name="Woldeyes F."/>
            <person name="Nichols R.A."/>
            <person name="Borrell J.S."/>
        </authorList>
    </citation>
    <scope>NUCLEOTIDE SEQUENCE [LARGE SCALE GENOMIC DNA]</scope>
    <source>
        <strain evidence="8">cv. Maze</strain>
        <tissue evidence="7">Seeds</tissue>
    </source>
</reference>
<feature type="domain" description="Sec39" evidence="6">
    <location>
        <begin position="643"/>
        <end position="1312"/>
    </location>
</feature>
<evidence type="ECO:0000256" key="2">
    <source>
        <dbReference type="ARBA" id="ARBA00022448"/>
    </source>
</evidence>
<sequence>MLSPSPTVSPPPDTFDTTRGLMFSTRSTSFPSLSQIILCLHVERRMEQEIEEGREASVVTGGVLYEIRRHATGDFSSDSSTPPVGGSSSSGLLSYLSLRGVNQLKERWYGYSRPRANKNRVSLFVSPGGEHVAVAAENRITILHKDDDYMEPCGVFTCNDTQAVFNNGAWVEPLGVLVIIDDMSTLYFIRANGMEITRRTRVQLKLSSPIIDLVVQEDLNSKNTSLCGISIITVDGLMHYTQITEEPNVCVHQLPTLRGRLHCGQLPHITCLDFHPDLSLAAVVCDSCVSVNSEDRSGEYSLFVSRVKANSEIELLVSGDKLKGSFATPKGCLNHCSHPKVAISPQGKYVATLDFMGCVDVFKLDLELHSFSHLSFPAKQKSEKADSLAFGKKKCFFDVVDVSWWADNILILSNMNNSVTMYDTLNCVKVSENDPIFCMPLIERVKHHQGFVFILENASSGSMLVNSQQTGDVTSGNYIERDAARSSWTLMSFSERSVSEMYTILLKSQKYQDALEFASHHRLDTDEVFKAQWLDSSRGIPEINLYLSKIKDMVFVLSECVNRVGTTEDVVQALLSHGLRISDQYEFSDSDVSHCSSFLNIRMFRLQLLQFRDRLETFMGINMGRFLAQEYCKFRSMPLTEAAVALAESSKIGALNLLFKRHPYSVSPRILDILSSIPETVPVESYCQLLPGMSPPRTIALRDADWVECEKMLSFLDTLPSKSEKSNQIFTENLLKICTGYVWPSASELSSWYKNRAKDIDNLSGQLDNCFSLVEIGCRNGILELQQFLEDISYLRQIIYSDGFDEVFSMSLVTWEQLSDYDKFKMMLKGVKEDIIVKKLQEKAIPFMRNRCKLEAFDSADETKAGDKESFLVRWLKEIAAENRLDLCLAVIDKGCGDSPIDGLFKDEVEIIETALHCIYSCTLTDQWNVMASILSQLPRNILRDNLFATDEDFSPRHANQYFETSKVSYVKYGLGGSTLDDSRGSGGKLDIDATAAKVEKRIKVAEGHVEVGRLMAYYQVPKPISFFLSAQSDEKNVKQLLRLILSKFSRRQPTRSDNDWASMWRDLLSFQEKAFPFLDLEYILIEFIRGLLKAGKFSLARNYLKGTASVSLAPGKAENLVIQAAREYFFSASSLSCSEIWKAKECLSLLPSSEAVKAEADMIDALTIRLPNLGVTLLPMQFRQIRNPMEIINMVITCQTGAYLNVEELIEIAKLLGLSSPDDIAAVEEAVAREAAVAGDLQLAFDLCLVLAKKGHGSIWDLCAAIARGPHLDNMDLSSRKQLLGFALSHCDDESIGELLNAWKEVDTHVQSENLITLTGTHPPRFFSKGSSVSPLSVYCTPDIFDLPDGPKHMQHVLYRDGGNDDDQVQYNQIKDVLSRVAVDLLTDDGICWDTILRENKRVLSFAASELPWLLDLSEREEYGKLSTLGARHQVSTRMRALLSILCWMAGNNIAPADDMIKSLANYVMEPPITEEDDVLGCSFLLNLVDAFHGVEIIEEHLKRRDKYQEIYSIMNIGMAYCSLYNAQGKCSTPEQRRKLLLQMFHDKQASFCSDAMEQIDKVTSTFWREWKIKLEEQKRLADHARDLEQIMPRIEAARFLSRDMEYIKGVIFSFIDSVKLEKKHILKEAVKLADTYGLDRIEVMLRFFGCALISEHWGNNDILAEISEFRNDIVKCANGVIDMIRSLVYPEIDGRNKERLSYMYSILSACYLRQKNVEDPMLMTYQEQGHMHILEPFQFYKVLEQECQRVSFIENLNFKNIAGLDDLNFEHFNEEICNNIHEPTVEALAELVQSLVGIYDNSQAKGLISMEGVYKHHVLGILASLEGRNEARSDSIKAHELQALLMGIELNYDKCKKYVRALSEADISYIVGRFCTLCFPCNFSRSLPEDLAWKDCLIVLLTLWIKLVDDIPENLTSKFSEEKPVCTGTNNLLRCLEVFKKILIDDGISANQGWNAISNYVGHGLVDGSISHVSSFLTAMIFSGCAFKSIGEACYEAEVLSEFSGQNTAFKYLIELYMNLMDRALADLSMEFDRHQNLHYLLSSLSRLAGNYEEELKMIRSEVWVKLRAFSDNMQLPSQTRLYALQLMQCITGINLKSLPDEIVFEVEPWEGWNESICTKVTGTSEGAEISSSITNTLVAFKSTQLITKILPNIEITPENLMTLDSAVSCFLHLSESVTTVEDLNVLQGVLEEWDEFFSTKMDKEEQNESPKESNNWSSDEWNDGWEELVTPEVKQEGSVSVKRLHACWMEIIKRLVGLSELHRIMELLDKSSLKSNDVLLNEEEAHCLFQLVVGMDCFMALKLLLLLPYEAPRSQCLCVLENNLKTGSISDASSAADYELLAILLSTGVVCDIANDPSFCRVFSYVCYLVGLLARLLQEDLLNSWEGHGSRPKQNPLLIFSRILLPFFISETVCGGQPLIAGFIVSRWMHTHISLGVIDVVEASLRSCCPTTLLLQQAQDPLSHGSFLSLATENEDISSDAYLRENEIDISEHNQ</sequence>
<evidence type="ECO:0000256" key="1">
    <source>
        <dbReference type="ARBA" id="ARBA00004240"/>
    </source>
</evidence>
<keyword evidence="2" id="KW-0813">Transport</keyword>
<dbReference type="SUPFAM" id="SSF50978">
    <property type="entry name" value="WD40 repeat-like"/>
    <property type="match status" value="1"/>
</dbReference>
<dbReference type="PANTHER" id="PTHR15922">
    <property type="entry name" value="NEUROBLASTOMA-AMPLIFIED SEQUENCE"/>
    <property type="match status" value="1"/>
</dbReference>
<feature type="compositionally biased region" description="Basic and acidic residues" evidence="5">
    <location>
        <begin position="2203"/>
        <end position="2214"/>
    </location>
</feature>
<gene>
    <name evidence="7" type="ORF">OPV22_009239</name>
</gene>
<dbReference type="Proteomes" id="UP001222027">
    <property type="component" value="Unassembled WGS sequence"/>
</dbReference>
<dbReference type="GO" id="GO:0000149">
    <property type="term" value="F:SNARE binding"/>
    <property type="evidence" value="ECO:0007669"/>
    <property type="project" value="TreeGrafter"/>
</dbReference>
<proteinExistence type="predicted"/>
<keyword evidence="8" id="KW-1185">Reference proteome</keyword>
<dbReference type="InterPro" id="IPR036322">
    <property type="entry name" value="WD40_repeat_dom_sf"/>
</dbReference>
<comment type="subcellular location">
    <subcellularLocation>
        <location evidence="1">Endoplasmic reticulum</location>
    </subcellularLocation>
</comment>
<evidence type="ECO:0000259" key="6">
    <source>
        <dbReference type="Pfam" id="PF08314"/>
    </source>
</evidence>
<organism evidence="7 8">
    <name type="scientific">Ensete ventricosum</name>
    <name type="common">Abyssinian banana</name>
    <name type="synonym">Musa ensete</name>
    <dbReference type="NCBI Taxonomy" id="4639"/>
    <lineage>
        <taxon>Eukaryota</taxon>
        <taxon>Viridiplantae</taxon>
        <taxon>Streptophyta</taxon>
        <taxon>Embryophyta</taxon>
        <taxon>Tracheophyta</taxon>
        <taxon>Spermatophyta</taxon>
        <taxon>Magnoliopsida</taxon>
        <taxon>Liliopsida</taxon>
        <taxon>Zingiberales</taxon>
        <taxon>Musaceae</taxon>
        <taxon>Ensete</taxon>
    </lineage>
</organism>
<dbReference type="GO" id="GO:0015031">
    <property type="term" value="P:protein transport"/>
    <property type="evidence" value="ECO:0007669"/>
    <property type="project" value="UniProtKB-KW"/>
</dbReference>
<evidence type="ECO:0000256" key="3">
    <source>
        <dbReference type="ARBA" id="ARBA00022824"/>
    </source>
</evidence>
<evidence type="ECO:0000313" key="8">
    <source>
        <dbReference type="Proteomes" id="UP001222027"/>
    </source>
</evidence>
<accession>A0AAV8RE07</accession>
<name>A0AAV8RE07_ENSVE</name>
<dbReference type="PANTHER" id="PTHR15922:SF2">
    <property type="entry name" value="NBAS SUBUNIT OF NRZ TETHERING COMPLEX"/>
    <property type="match status" value="1"/>
</dbReference>
<dbReference type="InterPro" id="IPR013244">
    <property type="entry name" value="Sec39_domain"/>
</dbReference>
<dbReference type="EMBL" id="JAQQAF010000003">
    <property type="protein sequence ID" value="KAJ8498687.1"/>
    <property type="molecule type" value="Genomic_DNA"/>
</dbReference>
<feature type="region of interest" description="Disordered" evidence="5">
    <location>
        <begin position="2203"/>
        <end position="2223"/>
    </location>
</feature>
<evidence type="ECO:0000256" key="5">
    <source>
        <dbReference type="SAM" id="MobiDB-lite"/>
    </source>
</evidence>
<evidence type="ECO:0000256" key="4">
    <source>
        <dbReference type="ARBA" id="ARBA00022927"/>
    </source>
</evidence>
<keyword evidence="4" id="KW-0653">Protein transport</keyword>